<dbReference type="Pfam" id="PF14691">
    <property type="entry name" value="Fer4_20"/>
    <property type="match status" value="1"/>
</dbReference>
<dbReference type="InterPro" id="IPR017896">
    <property type="entry name" value="4Fe4S_Fe-S-bd"/>
</dbReference>
<dbReference type="Gene3D" id="3.50.50.60">
    <property type="entry name" value="FAD/NAD(P)-binding domain"/>
    <property type="match status" value="2"/>
</dbReference>
<dbReference type="PANTHER" id="PTHR42783:SF3">
    <property type="entry name" value="GLUTAMATE SYNTHASE [NADPH] SMALL CHAIN-RELATED"/>
    <property type="match status" value="1"/>
</dbReference>
<dbReference type="AlphaFoldDB" id="A0A8J6TM40"/>
<dbReference type="PROSITE" id="PS51379">
    <property type="entry name" value="4FE4S_FER_2"/>
    <property type="match status" value="1"/>
</dbReference>
<dbReference type="InterPro" id="IPR036188">
    <property type="entry name" value="FAD/NAD-bd_sf"/>
</dbReference>
<dbReference type="PANTHER" id="PTHR42783">
    <property type="entry name" value="GLUTAMATE SYNTHASE [NADPH] SMALL CHAIN"/>
    <property type="match status" value="1"/>
</dbReference>
<proteinExistence type="predicted"/>
<dbReference type="NCBIfam" id="NF009410">
    <property type="entry name" value="PRK12771.1"/>
    <property type="match status" value="1"/>
</dbReference>
<dbReference type="SUPFAM" id="SSF51971">
    <property type="entry name" value="Nucleotide-binding domain"/>
    <property type="match status" value="2"/>
</dbReference>
<protein>
    <submittedName>
        <fullName evidence="5">FAD-dependent oxidoreductase</fullName>
    </submittedName>
</protein>
<sequence>MKKLPLGLVIDLRDVVPYKTGSWRTLMPVNLTQMPPCTHSCPAGNDVRGFLRVLADKNDYEQAWHVLTRTNPLPATCGRVCPHPCEVGCNRRDFDTAVAINCVERCVGDYGLEQNLKHKKLSGARKEKVAVVGSGPAGLSCAFHLAKRGFKVKIFESYGEPGGMIRYGIPSYRLPNYILKQELDAILDLGIELECNVKVGVNIPMDQLRQNYEAVFLGIGAQKGLSIDLPGNDAQNVFSGVEFLHAVNSGKWVDVGKDVVVIGGGNTAMDCARVAKRLGANVSVVYRRTRVEMPAITAEIDEAMEERIMFRYHTNPAKIITDEERVVGILCTQMELKEPDASGRARPVPIAGSESVIPADTVIMATGQAVDYDGIDVQKTGDKWTQTNELLMTSIDGVFAGGDAVLGLETVAAAIGQGMRAASAIEDYIDHNVESRLSQPPVIYSKDLNTYYYEKSKVFTKEAEPIHKRLKGFKEIYLPFDQDEIIVESNRCFSCGLCFRCNNCYMYCPDNAVQKSKTGHFEFDYDFCKGCGLCAKECPCRYIQMTLEK</sequence>
<dbReference type="Gene3D" id="1.10.1060.10">
    <property type="entry name" value="Alpha-helical ferredoxin"/>
    <property type="match status" value="1"/>
</dbReference>
<dbReference type="InterPro" id="IPR017900">
    <property type="entry name" value="4Fe4S_Fe_S_CS"/>
</dbReference>
<dbReference type="GO" id="GO:0016491">
    <property type="term" value="F:oxidoreductase activity"/>
    <property type="evidence" value="ECO:0007669"/>
    <property type="project" value="InterPro"/>
</dbReference>
<accession>A0A8J6TM40</accession>
<dbReference type="GO" id="GO:0046872">
    <property type="term" value="F:metal ion binding"/>
    <property type="evidence" value="ECO:0007669"/>
    <property type="project" value="UniProtKB-KW"/>
</dbReference>
<dbReference type="EMBL" id="JACNIG010000379">
    <property type="protein sequence ID" value="MBC8434074.1"/>
    <property type="molecule type" value="Genomic_DNA"/>
</dbReference>
<comment type="caution">
    <text evidence="5">The sequence shown here is derived from an EMBL/GenBank/DDBJ whole genome shotgun (WGS) entry which is preliminary data.</text>
</comment>
<keyword evidence="1" id="KW-0479">Metal-binding</keyword>
<evidence type="ECO:0000256" key="2">
    <source>
        <dbReference type="ARBA" id="ARBA00023004"/>
    </source>
</evidence>
<dbReference type="InterPro" id="IPR023753">
    <property type="entry name" value="FAD/NAD-binding_dom"/>
</dbReference>
<dbReference type="SUPFAM" id="SSF46548">
    <property type="entry name" value="alpha-helical ferredoxin"/>
    <property type="match status" value="2"/>
</dbReference>
<dbReference type="PROSITE" id="PS00198">
    <property type="entry name" value="4FE4S_FER_1"/>
    <property type="match status" value="1"/>
</dbReference>
<organism evidence="5 6">
    <name type="scientific">Candidatus Desulfatibia vada</name>
    <dbReference type="NCBI Taxonomy" id="2841696"/>
    <lineage>
        <taxon>Bacteria</taxon>
        <taxon>Pseudomonadati</taxon>
        <taxon>Thermodesulfobacteriota</taxon>
        <taxon>Desulfobacteria</taxon>
        <taxon>Desulfobacterales</taxon>
        <taxon>Desulfobacterales incertae sedis</taxon>
        <taxon>Candidatus Desulfatibia</taxon>
    </lineage>
</organism>
<name>A0A8J6TM40_9BACT</name>
<keyword evidence="3" id="KW-0411">Iron-sulfur</keyword>
<dbReference type="InterPro" id="IPR028261">
    <property type="entry name" value="DPD_II"/>
</dbReference>
<dbReference type="Gene3D" id="3.30.70.20">
    <property type="match status" value="1"/>
</dbReference>
<evidence type="ECO:0000313" key="6">
    <source>
        <dbReference type="Proteomes" id="UP000605201"/>
    </source>
</evidence>
<dbReference type="GO" id="GO:0051536">
    <property type="term" value="F:iron-sulfur cluster binding"/>
    <property type="evidence" value="ECO:0007669"/>
    <property type="project" value="UniProtKB-KW"/>
</dbReference>
<dbReference type="Proteomes" id="UP000605201">
    <property type="component" value="Unassembled WGS sequence"/>
</dbReference>
<evidence type="ECO:0000256" key="1">
    <source>
        <dbReference type="ARBA" id="ARBA00022723"/>
    </source>
</evidence>
<keyword evidence="2" id="KW-0408">Iron</keyword>
<gene>
    <name evidence="5" type="ORF">H8D96_19360</name>
</gene>
<reference evidence="5 6" key="1">
    <citation type="submission" date="2020-08" db="EMBL/GenBank/DDBJ databases">
        <title>Bridging the membrane lipid divide: bacteria of the FCB group superphylum have the potential to synthesize archaeal ether lipids.</title>
        <authorList>
            <person name="Villanueva L."/>
            <person name="Von Meijenfeldt F.A.B."/>
            <person name="Westbye A.B."/>
            <person name="Yadav S."/>
            <person name="Hopmans E.C."/>
            <person name="Dutilh B.E."/>
            <person name="Sinninghe Damste J.S."/>
        </authorList>
    </citation>
    <scope>NUCLEOTIDE SEQUENCE [LARGE SCALE GENOMIC DNA]</scope>
    <source>
        <strain evidence="5">NIOZ-UU17</strain>
    </source>
</reference>
<dbReference type="Pfam" id="PF07992">
    <property type="entry name" value="Pyr_redox_2"/>
    <property type="match status" value="1"/>
</dbReference>
<dbReference type="InterPro" id="IPR009051">
    <property type="entry name" value="Helical_ferredxn"/>
</dbReference>
<feature type="domain" description="4Fe-4S ferredoxin-type" evidence="4">
    <location>
        <begin position="519"/>
        <end position="548"/>
    </location>
</feature>
<evidence type="ECO:0000256" key="3">
    <source>
        <dbReference type="ARBA" id="ARBA00023014"/>
    </source>
</evidence>
<evidence type="ECO:0000259" key="4">
    <source>
        <dbReference type="PROSITE" id="PS51379"/>
    </source>
</evidence>
<dbReference type="PRINTS" id="PR00419">
    <property type="entry name" value="ADXRDTASE"/>
</dbReference>
<evidence type="ECO:0000313" key="5">
    <source>
        <dbReference type="EMBL" id="MBC8434074.1"/>
    </source>
</evidence>